<evidence type="ECO:0000256" key="6">
    <source>
        <dbReference type="ARBA" id="ARBA00023136"/>
    </source>
</evidence>
<dbReference type="PANTHER" id="PTHR23512">
    <property type="entry name" value="MAJOR FACILITATOR SUPERFAMILY DOMAIN-CONTAINING PROTEIN 1"/>
    <property type="match status" value="1"/>
</dbReference>
<dbReference type="InterPro" id="IPR036259">
    <property type="entry name" value="MFS_trans_sf"/>
</dbReference>
<keyword evidence="6 8" id="KW-0472">Membrane</keyword>
<evidence type="ECO:0008006" key="11">
    <source>
        <dbReference type="Google" id="ProtNLM"/>
    </source>
</evidence>
<proteinExistence type="inferred from homology"/>
<evidence type="ECO:0000256" key="1">
    <source>
        <dbReference type="ARBA" id="ARBA00004155"/>
    </source>
</evidence>
<keyword evidence="10" id="KW-1185">Reference proteome</keyword>
<feature type="transmembrane region" description="Helical" evidence="8">
    <location>
        <begin position="182"/>
        <end position="204"/>
    </location>
</feature>
<dbReference type="GeneID" id="28938376"/>
<feature type="transmembrane region" description="Helical" evidence="8">
    <location>
        <begin position="151"/>
        <end position="170"/>
    </location>
</feature>
<feature type="transmembrane region" description="Helical" evidence="8">
    <location>
        <begin position="430"/>
        <end position="449"/>
    </location>
</feature>
<feature type="transmembrane region" description="Helical" evidence="8">
    <location>
        <begin position="96"/>
        <end position="116"/>
    </location>
</feature>
<feature type="transmembrane region" description="Helical" evidence="8">
    <location>
        <begin position="301"/>
        <end position="324"/>
    </location>
</feature>
<evidence type="ECO:0000256" key="3">
    <source>
        <dbReference type="ARBA" id="ARBA00022448"/>
    </source>
</evidence>
<feature type="transmembrane region" description="Helical" evidence="8">
    <location>
        <begin position="216"/>
        <end position="240"/>
    </location>
</feature>
<dbReference type="Proteomes" id="UP000054454">
    <property type="component" value="Unassembled WGS sequence"/>
</dbReference>
<keyword evidence="3" id="KW-0813">Transport</keyword>
<evidence type="ECO:0000256" key="5">
    <source>
        <dbReference type="ARBA" id="ARBA00022989"/>
    </source>
</evidence>
<keyword evidence="5 8" id="KW-1133">Transmembrane helix</keyword>
<feature type="transmembrane region" description="Helical" evidence="8">
    <location>
        <begin position="268"/>
        <end position="289"/>
    </location>
</feature>
<feature type="transmembrane region" description="Helical" evidence="8">
    <location>
        <begin position="365"/>
        <end position="385"/>
    </location>
</feature>
<evidence type="ECO:0000256" key="7">
    <source>
        <dbReference type="ARBA" id="ARBA00023228"/>
    </source>
</evidence>
<dbReference type="SUPFAM" id="SSF103473">
    <property type="entry name" value="MFS general substrate transporter"/>
    <property type="match status" value="1"/>
</dbReference>
<dbReference type="Gene3D" id="1.20.1250.20">
    <property type="entry name" value="MFS general substrate transporter like domains"/>
    <property type="match status" value="1"/>
</dbReference>
<dbReference type="OrthoDB" id="10255148at2759"/>
<accession>A0A0W4ZJ49</accession>
<comment type="caution">
    <text evidence="9">The sequence shown here is derived from an EMBL/GenBank/DDBJ whole genome shotgun (WGS) entry which is preliminary data.</text>
</comment>
<dbReference type="InterPro" id="IPR052187">
    <property type="entry name" value="MFSD1"/>
</dbReference>
<dbReference type="AlphaFoldDB" id="A0A0W4ZJ49"/>
<dbReference type="PANTHER" id="PTHR23512:SF3">
    <property type="entry name" value="MAJOR FACILITATOR SUPERFAMILY DOMAIN-CONTAINING PROTEIN 1"/>
    <property type="match status" value="1"/>
</dbReference>
<comment type="similarity">
    <text evidence="2">Belongs to the major facilitator superfamily.</text>
</comment>
<dbReference type="EMBL" id="LFVZ01000007">
    <property type="protein sequence ID" value="KTW28389.1"/>
    <property type="molecule type" value="Genomic_DNA"/>
</dbReference>
<feature type="transmembrane region" description="Helical" evidence="8">
    <location>
        <begin position="128"/>
        <end position="146"/>
    </location>
</feature>
<evidence type="ECO:0000256" key="8">
    <source>
        <dbReference type="SAM" id="Phobius"/>
    </source>
</evidence>
<keyword evidence="7" id="KW-0458">Lysosome</keyword>
<dbReference type="RefSeq" id="XP_018225932.1">
    <property type="nucleotide sequence ID" value="XM_018372173.1"/>
</dbReference>
<reference evidence="10" key="1">
    <citation type="journal article" date="2016" name="Nat. Commun.">
        <title>Genome analysis of three Pneumocystis species reveals adaptation mechanisms to life exclusively in mammalian hosts.</title>
        <authorList>
            <person name="Ma L."/>
            <person name="Chen Z."/>
            <person name="Huang D.W."/>
            <person name="Kutty G."/>
            <person name="Ishihara M."/>
            <person name="Wang H."/>
            <person name="Abouelleil A."/>
            <person name="Bishop L."/>
            <person name="Davey E."/>
            <person name="Deng R."/>
            <person name="Deng X."/>
            <person name="Fan L."/>
            <person name="Fantoni G."/>
            <person name="Fitzgerald M."/>
            <person name="Gogineni E."/>
            <person name="Goldberg J.M."/>
            <person name="Handley G."/>
            <person name="Hu X."/>
            <person name="Huber C."/>
            <person name="Jiao X."/>
            <person name="Jones K."/>
            <person name="Levin J.Z."/>
            <person name="Liu Y."/>
            <person name="Macdonald P."/>
            <person name="Melnikov A."/>
            <person name="Raley C."/>
            <person name="Sassi M."/>
            <person name="Sherman B.T."/>
            <person name="Song X."/>
            <person name="Sykes S."/>
            <person name="Tran B."/>
            <person name="Walsh L."/>
            <person name="Xia Y."/>
            <person name="Yang J."/>
            <person name="Young S."/>
            <person name="Zeng Q."/>
            <person name="Zheng X."/>
            <person name="Stephens R."/>
            <person name="Nusbaum C."/>
            <person name="Birren B.W."/>
            <person name="Azadi P."/>
            <person name="Lempicki R.A."/>
            <person name="Cuomo C.A."/>
            <person name="Kovacs J.A."/>
        </authorList>
    </citation>
    <scope>NUCLEOTIDE SEQUENCE [LARGE SCALE GENOMIC DNA]</scope>
    <source>
        <strain evidence="10">B80</strain>
    </source>
</reference>
<evidence type="ECO:0000313" key="9">
    <source>
        <dbReference type="EMBL" id="KTW28389.1"/>
    </source>
</evidence>
<protein>
    <recommendedName>
        <fullName evidence="11">Major facilitator superfamily (MFS) profile domain-containing protein</fullName>
    </recommendedName>
</protein>
<name>A0A0W4ZJ49_PNEC8</name>
<sequence>MKFRRQADPIELSFLIAKKEDDANDRSEEKYKNEYASFFTKTLVQLNDKREETVKIVFRLERRFYDENKARFLNKKKTKKNNEVKELKKGNMQSSLLIKSFILINPIIPIISGLLVEKYGAGTSLFPIYLTGIIFFGQCISIIAALSQWKYIVTLGLFLSGLCINPLVIVQETLLIEIFQDNLGFCISILLSVGKLIFFISSLLTNTFGGHLIYGIKILFIVSCALSLFSFSICIAYSQIMNKNKKVVFITFKEKSVFKSIETMPIYFWWYLLISFLSNCIWTPFIYFLHKIEHVNFLKNIAATDISSIVLLLSVALYPIIGWFNDNSGHRLSMEIIGNVIMQSMVHIILNLNKKKGLTNTDINAVIMLFSILNMLSLVFLAALYRHDNIYNKKYINHCLYNLFHKKSKMMYQDIIFRSKEIALKSTRTYLGFITTGLILSWILYIKIVS</sequence>
<gene>
    <name evidence="9" type="ORF">T552_04122</name>
</gene>
<evidence type="ECO:0000256" key="4">
    <source>
        <dbReference type="ARBA" id="ARBA00022692"/>
    </source>
</evidence>
<organism evidence="9 10">
    <name type="scientific">Pneumocystis carinii (strain B80)</name>
    <name type="common">Rat pneumocystis pneumonia agent</name>
    <name type="synonym">Pneumocystis carinii f. sp. carinii</name>
    <dbReference type="NCBI Taxonomy" id="1408658"/>
    <lineage>
        <taxon>Eukaryota</taxon>
        <taxon>Fungi</taxon>
        <taxon>Dikarya</taxon>
        <taxon>Ascomycota</taxon>
        <taxon>Taphrinomycotina</taxon>
        <taxon>Pneumocystomycetes</taxon>
        <taxon>Pneumocystaceae</taxon>
        <taxon>Pneumocystis</taxon>
    </lineage>
</organism>
<evidence type="ECO:0000256" key="2">
    <source>
        <dbReference type="ARBA" id="ARBA00008335"/>
    </source>
</evidence>
<keyword evidence="4 8" id="KW-0812">Transmembrane</keyword>
<comment type="subcellular location">
    <subcellularLocation>
        <location evidence="1">Lysosome membrane</location>
        <topology evidence="1">Multi-pass membrane protein</topology>
    </subcellularLocation>
</comment>
<dbReference type="VEuPathDB" id="FungiDB:T552_04122"/>
<evidence type="ECO:0000313" key="10">
    <source>
        <dbReference type="Proteomes" id="UP000054454"/>
    </source>
</evidence>